<evidence type="ECO:0000259" key="4">
    <source>
        <dbReference type="PROSITE" id="PS51192"/>
    </source>
</evidence>
<comment type="caution">
    <text evidence="6">The sequence shown here is derived from an EMBL/GenBank/DDBJ whole genome shotgun (WGS) entry which is preliminary data.</text>
</comment>
<dbReference type="GO" id="GO:0005634">
    <property type="term" value="C:nucleus"/>
    <property type="evidence" value="ECO:0007669"/>
    <property type="project" value="TreeGrafter"/>
</dbReference>
<dbReference type="SMART" id="SM00487">
    <property type="entry name" value="DEXDc"/>
    <property type="match status" value="1"/>
</dbReference>
<reference evidence="6 7" key="1">
    <citation type="submission" date="2020-03" db="EMBL/GenBank/DDBJ databases">
        <title>Draft Genome Sequence of Cudoniella acicularis.</title>
        <authorList>
            <person name="Buettner E."/>
            <person name="Kellner H."/>
        </authorList>
    </citation>
    <scope>NUCLEOTIDE SEQUENCE [LARGE SCALE GENOMIC DNA]</scope>
    <source>
        <strain evidence="6 7">DSM 108380</strain>
    </source>
</reference>
<dbReference type="InterPro" id="IPR038718">
    <property type="entry name" value="SNF2-like_sf"/>
</dbReference>
<feature type="domain" description="Helicase ATP-binding" evidence="4">
    <location>
        <begin position="177"/>
        <end position="371"/>
    </location>
</feature>
<dbReference type="EMBL" id="JAAMPI010000610">
    <property type="protein sequence ID" value="KAF4629929.1"/>
    <property type="molecule type" value="Genomic_DNA"/>
</dbReference>
<protein>
    <submittedName>
        <fullName evidence="6">Uncharacterized protein</fullName>
    </submittedName>
</protein>
<sequence length="705" mass="79171">MTLSNPPAVGNIACAQSDATAPSLFTGVASRMQSVLEDLTQLATIISKDRKVHIDSKDLLRDALVLGDGFIDTQPDNEEEMDEGEHGEAVEEPLFMDNNRRGDITQAAYIGDGVGGDEMVTEDDDLDLDSDTIIKWLNGLGPQIIRLHSTPANREPCPHLAIKPKDFQNTALAKIEYSRNNPSKLVIIGDPPGLGKTLPAMMAVVKAIPDAHRFSIVVVPLSCVEQWQLEFEKFFLPDAVRVFVLRDPNTSPLELLKYDVVLVTYSFVMSQYRKLHKYVDTVAKIKQRGVPQVLERPGLSIFSEIFYAQEGVKCPYIILDESNAIKNTSSVTFAAILELRQLADVCVMLTGSPVDNTWIDLYGFLQFGEGHSIRSKRIMLDIFASKTSSGKIRPPIGNKFRRLLQLLNSFIVRRPEDTIALPALHEQTITFRLDKGDENKSNHHYSKYSNISGMNSKDSVQQTKERKLIGWRHLTKALQYALHPQLVLIMHLARYPSGLGVDQASADQLYDAKEIEQWTAWRENLKKDGAWKSSRITAVIDVFNERRDIDPECGVLIFDESVYFLDIVQIAFANMYDPVECMRYDGRETSERRAATLEEFKKAPGPKVLLISRAVGGVGLNITAANVVILCGPWWKSEREKQAIKLSHRVGQTREVYAFRVMANCCGVEAYKAGVRDKKDKHNSKIISHITRKDGDLPLVWDNLD</sequence>
<dbReference type="GO" id="GO:0005524">
    <property type="term" value="F:ATP binding"/>
    <property type="evidence" value="ECO:0007669"/>
    <property type="project" value="UniProtKB-KW"/>
</dbReference>
<dbReference type="Pfam" id="PF00271">
    <property type="entry name" value="Helicase_C"/>
    <property type="match status" value="1"/>
</dbReference>
<dbReference type="InterPro" id="IPR027417">
    <property type="entry name" value="P-loop_NTPase"/>
</dbReference>
<dbReference type="PANTHER" id="PTHR45626">
    <property type="entry name" value="TRANSCRIPTION TERMINATION FACTOR 2-RELATED"/>
    <property type="match status" value="1"/>
</dbReference>
<dbReference type="InterPro" id="IPR049730">
    <property type="entry name" value="SNF2/RAD54-like_C"/>
</dbReference>
<dbReference type="PROSITE" id="PS51194">
    <property type="entry name" value="HELICASE_CTER"/>
    <property type="match status" value="1"/>
</dbReference>
<dbReference type="OrthoDB" id="5399953at2759"/>
<evidence type="ECO:0000313" key="7">
    <source>
        <dbReference type="Proteomes" id="UP000566819"/>
    </source>
</evidence>
<dbReference type="GO" id="GO:0008094">
    <property type="term" value="F:ATP-dependent activity, acting on DNA"/>
    <property type="evidence" value="ECO:0007669"/>
    <property type="project" value="TreeGrafter"/>
</dbReference>
<dbReference type="CDD" id="cd18793">
    <property type="entry name" value="SF2_C_SNF"/>
    <property type="match status" value="1"/>
</dbReference>
<feature type="domain" description="Helicase C-terminal" evidence="5">
    <location>
        <begin position="535"/>
        <end position="705"/>
    </location>
</feature>
<dbReference type="InterPro" id="IPR000330">
    <property type="entry name" value="SNF2_N"/>
</dbReference>
<dbReference type="InterPro" id="IPR050628">
    <property type="entry name" value="SNF2_RAD54_helicase_TF"/>
</dbReference>
<gene>
    <name evidence="6" type="ORF">G7Y89_g8210</name>
</gene>
<dbReference type="InterPro" id="IPR014001">
    <property type="entry name" value="Helicase_ATP-bd"/>
</dbReference>
<evidence type="ECO:0000256" key="2">
    <source>
        <dbReference type="ARBA" id="ARBA00022801"/>
    </source>
</evidence>
<name>A0A8H4RGZ4_9HELO</name>
<keyword evidence="1" id="KW-0547">Nucleotide-binding</keyword>
<dbReference type="Gene3D" id="3.40.50.300">
    <property type="entry name" value="P-loop containing nucleotide triphosphate hydrolases"/>
    <property type="match status" value="1"/>
</dbReference>
<keyword evidence="2" id="KW-0378">Hydrolase</keyword>
<evidence type="ECO:0000256" key="1">
    <source>
        <dbReference type="ARBA" id="ARBA00022741"/>
    </source>
</evidence>
<dbReference type="GO" id="GO:0016787">
    <property type="term" value="F:hydrolase activity"/>
    <property type="evidence" value="ECO:0007669"/>
    <property type="project" value="UniProtKB-KW"/>
</dbReference>
<proteinExistence type="predicted"/>
<dbReference type="Gene3D" id="3.40.50.10810">
    <property type="entry name" value="Tandem AAA-ATPase domain"/>
    <property type="match status" value="1"/>
</dbReference>
<dbReference type="AlphaFoldDB" id="A0A8H4RGZ4"/>
<dbReference type="InterPro" id="IPR001650">
    <property type="entry name" value="Helicase_C-like"/>
</dbReference>
<dbReference type="Proteomes" id="UP000566819">
    <property type="component" value="Unassembled WGS sequence"/>
</dbReference>
<dbReference type="PROSITE" id="PS51192">
    <property type="entry name" value="HELICASE_ATP_BIND_1"/>
    <property type="match status" value="1"/>
</dbReference>
<keyword evidence="3" id="KW-0067">ATP-binding</keyword>
<organism evidence="6 7">
    <name type="scientific">Cudoniella acicularis</name>
    <dbReference type="NCBI Taxonomy" id="354080"/>
    <lineage>
        <taxon>Eukaryota</taxon>
        <taxon>Fungi</taxon>
        <taxon>Dikarya</taxon>
        <taxon>Ascomycota</taxon>
        <taxon>Pezizomycotina</taxon>
        <taxon>Leotiomycetes</taxon>
        <taxon>Helotiales</taxon>
        <taxon>Tricladiaceae</taxon>
        <taxon>Cudoniella</taxon>
    </lineage>
</organism>
<accession>A0A8H4RGZ4</accession>
<evidence type="ECO:0000313" key="6">
    <source>
        <dbReference type="EMBL" id="KAF4629929.1"/>
    </source>
</evidence>
<dbReference type="GO" id="GO:0006281">
    <property type="term" value="P:DNA repair"/>
    <property type="evidence" value="ECO:0007669"/>
    <property type="project" value="TreeGrafter"/>
</dbReference>
<dbReference type="SUPFAM" id="SSF52540">
    <property type="entry name" value="P-loop containing nucleoside triphosphate hydrolases"/>
    <property type="match status" value="2"/>
</dbReference>
<keyword evidence="7" id="KW-1185">Reference proteome</keyword>
<dbReference type="Pfam" id="PF00176">
    <property type="entry name" value="SNF2-rel_dom"/>
    <property type="match status" value="1"/>
</dbReference>
<evidence type="ECO:0000259" key="5">
    <source>
        <dbReference type="PROSITE" id="PS51194"/>
    </source>
</evidence>
<dbReference type="SMART" id="SM00490">
    <property type="entry name" value="HELICc"/>
    <property type="match status" value="1"/>
</dbReference>
<evidence type="ECO:0000256" key="3">
    <source>
        <dbReference type="ARBA" id="ARBA00022840"/>
    </source>
</evidence>